<protein>
    <submittedName>
        <fullName evidence="1">Cytohesin-1-like isoform X2</fullName>
    </submittedName>
</protein>
<gene>
    <name evidence="1" type="ORF">B4U80_08019</name>
</gene>
<proteinExistence type="predicted"/>
<reference evidence="1 2" key="1">
    <citation type="journal article" date="2018" name="Gigascience">
        <title>Genomes of trombidid mites reveal novel predicted allergens and laterally-transferred genes associated with secondary metabolism.</title>
        <authorList>
            <person name="Dong X."/>
            <person name="Chaisiri K."/>
            <person name="Xia D."/>
            <person name="Armstrong S.D."/>
            <person name="Fang Y."/>
            <person name="Donnelly M.J."/>
            <person name="Kadowaki T."/>
            <person name="McGarry J.W."/>
            <person name="Darby A.C."/>
            <person name="Makepeace B.L."/>
        </authorList>
    </citation>
    <scope>NUCLEOTIDE SEQUENCE [LARGE SCALE GENOMIC DNA]</scope>
    <source>
        <strain evidence="1">UoL-UT</strain>
    </source>
</reference>
<dbReference type="EMBL" id="NCKV01053177">
    <property type="protein sequence ID" value="RWS05031.1"/>
    <property type="molecule type" value="Genomic_DNA"/>
</dbReference>
<sequence length="63" mass="7379">VYVREVRDRSKSQSFELYSAIGQHKFIKTCNIDAHGRVIEGRHTVYRISAAIQEDKDIWIKCI</sequence>
<organism evidence="1 2">
    <name type="scientific">Leptotrombidium deliense</name>
    <dbReference type="NCBI Taxonomy" id="299467"/>
    <lineage>
        <taxon>Eukaryota</taxon>
        <taxon>Metazoa</taxon>
        <taxon>Ecdysozoa</taxon>
        <taxon>Arthropoda</taxon>
        <taxon>Chelicerata</taxon>
        <taxon>Arachnida</taxon>
        <taxon>Acari</taxon>
        <taxon>Acariformes</taxon>
        <taxon>Trombidiformes</taxon>
        <taxon>Prostigmata</taxon>
        <taxon>Anystina</taxon>
        <taxon>Parasitengona</taxon>
        <taxon>Trombiculoidea</taxon>
        <taxon>Trombiculidae</taxon>
        <taxon>Leptotrombidium</taxon>
    </lineage>
</organism>
<dbReference type="OrthoDB" id="430364at2759"/>
<evidence type="ECO:0000313" key="2">
    <source>
        <dbReference type="Proteomes" id="UP000288716"/>
    </source>
</evidence>
<evidence type="ECO:0000313" key="1">
    <source>
        <dbReference type="EMBL" id="RWS05031.1"/>
    </source>
</evidence>
<dbReference type="Gene3D" id="2.30.29.30">
    <property type="entry name" value="Pleckstrin-homology domain (PH domain)/Phosphotyrosine-binding domain (PTB)"/>
    <property type="match status" value="1"/>
</dbReference>
<accession>A0A443QQF5</accession>
<dbReference type="Proteomes" id="UP000288716">
    <property type="component" value="Unassembled WGS sequence"/>
</dbReference>
<comment type="caution">
    <text evidence="1">The sequence shown here is derived from an EMBL/GenBank/DDBJ whole genome shotgun (WGS) entry which is preliminary data.</text>
</comment>
<keyword evidence="2" id="KW-1185">Reference proteome</keyword>
<feature type="non-terminal residue" evidence="1">
    <location>
        <position position="1"/>
    </location>
</feature>
<name>A0A443QQF5_9ACAR</name>
<dbReference type="STRING" id="299467.A0A443QQF5"/>
<dbReference type="VEuPathDB" id="VectorBase:LDEU014236"/>
<dbReference type="AlphaFoldDB" id="A0A443QQF5"/>
<dbReference type="InterPro" id="IPR011993">
    <property type="entry name" value="PH-like_dom_sf"/>
</dbReference>